<feature type="binding site" evidence="9">
    <location>
        <begin position="187"/>
        <end position="188"/>
    </location>
    <ligand>
        <name>2-[(2R,5Z)-2-carboxy-4-methylthiazol-5(2H)-ylidene]ethyl phosphate</name>
        <dbReference type="ChEBI" id="CHEBI:62899"/>
    </ligand>
</feature>
<dbReference type="SUPFAM" id="SSF51391">
    <property type="entry name" value="Thiamin phosphate synthase"/>
    <property type="match status" value="1"/>
</dbReference>
<dbReference type="STRING" id="1391654.AKJ09_06935"/>
<evidence type="ECO:0000256" key="9">
    <source>
        <dbReference type="HAMAP-Rule" id="MF_00097"/>
    </source>
</evidence>
<dbReference type="InterPro" id="IPR013785">
    <property type="entry name" value="Aldolase_TIM"/>
</dbReference>
<comment type="catalytic activity">
    <reaction evidence="8 9 10">
        <text>2-[(2R,5Z)-2-carboxy-4-methylthiazol-5(2H)-ylidene]ethyl phosphate + 4-amino-2-methyl-5-(diphosphooxymethyl)pyrimidine + 2 H(+) = thiamine phosphate + CO2 + diphosphate</text>
        <dbReference type="Rhea" id="RHEA:47844"/>
        <dbReference type="ChEBI" id="CHEBI:15378"/>
        <dbReference type="ChEBI" id="CHEBI:16526"/>
        <dbReference type="ChEBI" id="CHEBI:33019"/>
        <dbReference type="ChEBI" id="CHEBI:37575"/>
        <dbReference type="ChEBI" id="CHEBI:57841"/>
        <dbReference type="ChEBI" id="CHEBI:62899"/>
        <dbReference type="EC" id="2.5.1.3"/>
    </reaction>
</comment>
<accession>A0A0K1Q3R1</accession>
<reference evidence="13 14" key="1">
    <citation type="submission" date="2015-08" db="EMBL/GenBank/DDBJ databases">
        <authorList>
            <person name="Babu N.S."/>
            <person name="Beckwith C.J."/>
            <person name="Beseler K.G."/>
            <person name="Brison A."/>
            <person name="Carone J.V."/>
            <person name="Caskin T.P."/>
            <person name="Diamond M."/>
            <person name="Durham M.E."/>
            <person name="Foxe J.M."/>
            <person name="Go M."/>
            <person name="Henderson B.A."/>
            <person name="Jones I.B."/>
            <person name="McGettigan J.A."/>
            <person name="Micheletti S.J."/>
            <person name="Nasrallah M.E."/>
            <person name="Ortiz D."/>
            <person name="Piller C.R."/>
            <person name="Privatt S.R."/>
            <person name="Schneider S.L."/>
            <person name="Sharp S."/>
            <person name="Smith T.C."/>
            <person name="Stanton J.D."/>
            <person name="Ullery H.E."/>
            <person name="Wilson R.J."/>
            <person name="Serrano M.G."/>
            <person name="Buck G."/>
            <person name="Lee V."/>
            <person name="Wang Y."/>
            <person name="Carvalho R."/>
            <person name="Voegtly L."/>
            <person name="Shi R."/>
            <person name="Duckworth R."/>
            <person name="Johnson A."/>
            <person name="Loviza R."/>
            <person name="Walstead R."/>
            <person name="Shah Z."/>
            <person name="Kiflezghi M."/>
            <person name="Wade K."/>
            <person name="Ball S.L."/>
            <person name="Bradley K.W."/>
            <person name="Asai D.J."/>
            <person name="Bowman C.A."/>
            <person name="Russell D.A."/>
            <person name="Pope W.H."/>
            <person name="Jacobs-Sera D."/>
            <person name="Hendrix R.W."/>
            <person name="Hatfull G.F."/>
        </authorList>
    </citation>
    <scope>NUCLEOTIDE SEQUENCE [LARGE SCALE GENOMIC DNA]</scope>
    <source>
        <strain evidence="13 14">DSM 27648</strain>
    </source>
</reference>
<dbReference type="InterPro" id="IPR034291">
    <property type="entry name" value="TMP_synthase"/>
</dbReference>
<keyword evidence="14" id="KW-1185">Reference proteome</keyword>
<dbReference type="GO" id="GO:0009229">
    <property type="term" value="P:thiamine diphosphate biosynthetic process"/>
    <property type="evidence" value="ECO:0007669"/>
    <property type="project" value="UniProtKB-UniRule"/>
</dbReference>
<comment type="pathway">
    <text evidence="1 9 11">Cofactor biosynthesis; thiamine diphosphate biosynthesis; thiamine phosphate from 4-amino-2-methyl-5-diphosphomethylpyrimidine and 4-methyl-5-(2-phosphoethyl)-thiazole: step 1/1.</text>
</comment>
<keyword evidence="2 9" id="KW-0808">Transferase</keyword>
<dbReference type="InterPro" id="IPR022998">
    <property type="entry name" value="ThiamineP_synth_TenI"/>
</dbReference>
<feature type="binding site" evidence="9">
    <location>
        <position position="110"/>
    </location>
    <ligand>
        <name>4-amino-2-methyl-5-(diphosphooxymethyl)pyrimidine</name>
        <dbReference type="ChEBI" id="CHEBI:57841"/>
    </ligand>
</feature>
<dbReference type="KEGG" id="llu:AKJ09_06935"/>
<dbReference type="UniPathway" id="UPA00060">
    <property type="reaction ID" value="UER00141"/>
</dbReference>
<evidence type="ECO:0000256" key="11">
    <source>
        <dbReference type="RuleBase" id="RU004253"/>
    </source>
</evidence>
<gene>
    <name evidence="9" type="primary">thiE</name>
    <name evidence="13" type="ORF">AKJ09_06935</name>
</gene>
<feature type="binding site" evidence="9">
    <location>
        <begin position="136"/>
        <end position="138"/>
    </location>
    <ligand>
        <name>2-[(2R,5Z)-2-carboxy-4-methylthiazol-5(2H)-ylidene]ethyl phosphate</name>
        <dbReference type="ChEBI" id="CHEBI:62899"/>
    </ligand>
</feature>
<dbReference type="CDD" id="cd00564">
    <property type="entry name" value="TMP_TenI"/>
    <property type="match status" value="1"/>
</dbReference>
<dbReference type="GO" id="GO:0004789">
    <property type="term" value="F:thiamine-phosphate diphosphorylase activity"/>
    <property type="evidence" value="ECO:0007669"/>
    <property type="project" value="UniProtKB-UniRule"/>
</dbReference>
<dbReference type="Proteomes" id="UP000064967">
    <property type="component" value="Chromosome"/>
</dbReference>
<dbReference type="Pfam" id="PF02581">
    <property type="entry name" value="TMP-TENI"/>
    <property type="match status" value="1"/>
</dbReference>
<proteinExistence type="inferred from homology"/>
<evidence type="ECO:0000256" key="5">
    <source>
        <dbReference type="ARBA" id="ARBA00022977"/>
    </source>
</evidence>
<feature type="binding site" evidence="9">
    <location>
        <position position="167"/>
    </location>
    <ligand>
        <name>2-[(2R,5Z)-2-carboxy-4-methylthiazol-5(2H)-ylidene]ethyl phosphate</name>
        <dbReference type="ChEBI" id="CHEBI:62899"/>
    </ligand>
</feature>
<dbReference type="EC" id="2.5.1.3" evidence="9"/>
<dbReference type="HAMAP" id="MF_00097">
    <property type="entry name" value="TMP_synthase"/>
    <property type="match status" value="1"/>
</dbReference>
<feature type="binding site" evidence="9">
    <location>
        <position position="139"/>
    </location>
    <ligand>
        <name>4-amino-2-methyl-5-(diphosphooxymethyl)pyrimidine</name>
        <dbReference type="ChEBI" id="CHEBI:57841"/>
    </ligand>
</feature>
<dbReference type="NCBIfam" id="TIGR00693">
    <property type="entry name" value="thiE"/>
    <property type="match status" value="1"/>
</dbReference>
<comment type="catalytic activity">
    <reaction evidence="6 9 10">
        <text>4-methyl-5-(2-phosphooxyethyl)-thiazole + 4-amino-2-methyl-5-(diphosphooxymethyl)pyrimidine + H(+) = thiamine phosphate + diphosphate</text>
        <dbReference type="Rhea" id="RHEA:22328"/>
        <dbReference type="ChEBI" id="CHEBI:15378"/>
        <dbReference type="ChEBI" id="CHEBI:33019"/>
        <dbReference type="ChEBI" id="CHEBI:37575"/>
        <dbReference type="ChEBI" id="CHEBI:57841"/>
        <dbReference type="ChEBI" id="CHEBI:58296"/>
        <dbReference type="EC" id="2.5.1.3"/>
    </reaction>
</comment>
<dbReference type="GO" id="GO:0005737">
    <property type="term" value="C:cytoplasm"/>
    <property type="evidence" value="ECO:0007669"/>
    <property type="project" value="TreeGrafter"/>
</dbReference>
<dbReference type="GO" id="GO:0009228">
    <property type="term" value="P:thiamine biosynthetic process"/>
    <property type="evidence" value="ECO:0007669"/>
    <property type="project" value="UniProtKB-KW"/>
</dbReference>
<comment type="similarity">
    <text evidence="9 10">Belongs to the thiamine-phosphate synthase family.</text>
</comment>
<dbReference type="PANTHER" id="PTHR20857">
    <property type="entry name" value="THIAMINE-PHOSPHATE PYROPHOSPHORYLASE"/>
    <property type="match status" value="1"/>
</dbReference>
<organism evidence="13 14">
    <name type="scientific">Labilithrix luteola</name>
    <dbReference type="NCBI Taxonomy" id="1391654"/>
    <lineage>
        <taxon>Bacteria</taxon>
        <taxon>Pseudomonadati</taxon>
        <taxon>Myxococcota</taxon>
        <taxon>Polyangia</taxon>
        <taxon>Polyangiales</taxon>
        <taxon>Labilitrichaceae</taxon>
        <taxon>Labilithrix</taxon>
    </lineage>
</organism>
<dbReference type="InterPro" id="IPR036206">
    <property type="entry name" value="ThiamineP_synth_sf"/>
</dbReference>
<protein>
    <recommendedName>
        <fullName evidence="9">Thiamine-phosphate synthase</fullName>
        <shortName evidence="9">TP synthase</shortName>
        <shortName evidence="9">TPS</shortName>
        <ecNumber evidence="9">2.5.1.3</ecNumber>
    </recommendedName>
    <alternativeName>
        <fullName evidence="9">Thiamine-phosphate pyrophosphorylase</fullName>
        <shortName evidence="9">TMP pyrophosphorylase</shortName>
        <shortName evidence="9">TMP-PPase</shortName>
    </alternativeName>
</protein>
<evidence type="ECO:0000256" key="7">
    <source>
        <dbReference type="ARBA" id="ARBA00047851"/>
    </source>
</evidence>
<feature type="binding site" evidence="9">
    <location>
        <begin position="39"/>
        <end position="43"/>
    </location>
    <ligand>
        <name>4-amino-2-methyl-5-(diphosphooxymethyl)pyrimidine</name>
        <dbReference type="ChEBI" id="CHEBI:57841"/>
    </ligand>
</feature>
<sequence length="212" mass="21803">MLERRALTLCLVTDPDLVPEGALVDTVLAAVRGGVSMVQLRDKRASDDVLAAQAETLLRVLRPLGVPLVLNDRIDVAKRVGADGVHVGQGDDSPAIARERLGPSAIIGLSITSASQLEAAHLGPADYYGVGPYFATSTKPDHARPLGLDGARALIAGARRPCIAIGGIDTSRAAAVRATGAAGLAVVSAICGQPDPERAARALLVTQQEVLA</sequence>
<dbReference type="GO" id="GO:0000287">
    <property type="term" value="F:magnesium ion binding"/>
    <property type="evidence" value="ECO:0007669"/>
    <property type="project" value="UniProtKB-UniRule"/>
</dbReference>
<comment type="catalytic activity">
    <reaction evidence="7 9 10">
        <text>2-(2-carboxy-4-methylthiazol-5-yl)ethyl phosphate + 4-amino-2-methyl-5-(diphosphooxymethyl)pyrimidine + 2 H(+) = thiamine phosphate + CO2 + diphosphate</text>
        <dbReference type="Rhea" id="RHEA:47848"/>
        <dbReference type="ChEBI" id="CHEBI:15378"/>
        <dbReference type="ChEBI" id="CHEBI:16526"/>
        <dbReference type="ChEBI" id="CHEBI:33019"/>
        <dbReference type="ChEBI" id="CHEBI:37575"/>
        <dbReference type="ChEBI" id="CHEBI:57841"/>
        <dbReference type="ChEBI" id="CHEBI:62890"/>
        <dbReference type="EC" id="2.5.1.3"/>
    </reaction>
</comment>
<keyword evidence="4 9" id="KW-0460">Magnesium</keyword>
<evidence type="ECO:0000256" key="3">
    <source>
        <dbReference type="ARBA" id="ARBA00022723"/>
    </source>
</evidence>
<dbReference type="EMBL" id="CP012333">
    <property type="protein sequence ID" value="AKV00272.1"/>
    <property type="molecule type" value="Genomic_DNA"/>
</dbReference>
<evidence type="ECO:0000313" key="13">
    <source>
        <dbReference type="EMBL" id="AKV00272.1"/>
    </source>
</evidence>
<evidence type="ECO:0000259" key="12">
    <source>
        <dbReference type="Pfam" id="PF02581"/>
    </source>
</evidence>
<feature type="binding site" evidence="9">
    <location>
        <position position="71"/>
    </location>
    <ligand>
        <name>4-amino-2-methyl-5-(diphosphooxymethyl)pyrimidine</name>
        <dbReference type="ChEBI" id="CHEBI:57841"/>
    </ligand>
</feature>
<evidence type="ECO:0000256" key="8">
    <source>
        <dbReference type="ARBA" id="ARBA00047883"/>
    </source>
</evidence>
<dbReference type="Gene3D" id="3.20.20.70">
    <property type="entry name" value="Aldolase class I"/>
    <property type="match status" value="1"/>
</dbReference>
<dbReference type="OrthoDB" id="9810880at2"/>
<feature type="binding site" evidence="9">
    <location>
        <position position="91"/>
    </location>
    <ligand>
        <name>Mg(2+)</name>
        <dbReference type="ChEBI" id="CHEBI:18420"/>
    </ligand>
</feature>
<comment type="cofactor">
    <cofactor evidence="9">
        <name>Mg(2+)</name>
        <dbReference type="ChEBI" id="CHEBI:18420"/>
    </cofactor>
    <text evidence="9">Binds 1 Mg(2+) ion per subunit.</text>
</comment>
<dbReference type="PANTHER" id="PTHR20857:SF15">
    <property type="entry name" value="THIAMINE-PHOSPHATE SYNTHASE"/>
    <property type="match status" value="1"/>
</dbReference>
<evidence type="ECO:0000256" key="2">
    <source>
        <dbReference type="ARBA" id="ARBA00022679"/>
    </source>
</evidence>
<dbReference type="AlphaFoldDB" id="A0A0K1Q3R1"/>
<keyword evidence="3 9" id="KW-0479">Metal-binding</keyword>
<feature type="binding site" evidence="9">
    <location>
        <position position="72"/>
    </location>
    <ligand>
        <name>Mg(2+)</name>
        <dbReference type="ChEBI" id="CHEBI:18420"/>
    </ligand>
</feature>
<feature type="domain" description="Thiamine phosphate synthase/TenI" evidence="12">
    <location>
        <begin position="9"/>
        <end position="190"/>
    </location>
</feature>
<keyword evidence="5 9" id="KW-0784">Thiamine biosynthesis</keyword>
<name>A0A0K1Q3R1_9BACT</name>
<evidence type="ECO:0000313" key="14">
    <source>
        <dbReference type="Proteomes" id="UP000064967"/>
    </source>
</evidence>
<evidence type="ECO:0000256" key="1">
    <source>
        <dbReference type="ARBA" id="ARBA00005165"/>
    </source>
</evidence>
<evidence type="ECO:0000256" key="4">
    <source>
        <dbReference type="ARBA" id="ARBA00022842"/>
    </source>
</evidence>
<evidence type="ECO:0000256" key="6">
    <source>
        <dbReference type="ARBA" id="ARBA00047334"/>
    </source>
</evidence>
<dbReference type="PATRIC" id="fig|1391654.3.peg.7041"/>
<comment type="function">
    <text evidence="9">Condenses 4-methyl-5-(beta-hydroxyethyl)thiazole monophosphate (THZ-P) and 2-methyl-4-amino-5-hydroxymethyl pyrimidine pyrophosphate (HMP-PP) to form thiamine monophosphate (TMP).</text>
</comment>
<dbReference type="RefSeq" id="WP_146651591.1">
    <property type="nucleotide sequence ID" value="NZ_CP012333.1"/>
</dbReference>
<evidence type="ECO:0000256" key="10">
    <source>
        <dbReference type="RuleBase" id="RU003826"/>
    </source>
</evidence>